<feature type="domain" description="Cytochrome oxidase subunit II copper A binding" evidence="20">
    <location>
        <begin position="92"/>
        <end position="225"/>
    </location>
</feature>
<reference evidence="22" key="1">
    <citation type="journal article" date="2015" name="G3 (Bethesda)">
        <title>Multiple Conserved Heteroplasmic Sites in tRNA Genes in the Mitochondrial Genomes of Terrestrial Isopods (Oniscidea).</title>
        <authorList>
            <person name="Chandler C.H."/>
            <person name="Badawi M."/>
            <person name="Moumen B."/>
            <person name="Greve P."/>
            <person name="Cordaux R."/>
        </authorList>
    </citation>
    <scope>NUCLEOTIDE SEQUENCE</scope>
</reference>
<keyword evidence="6 18" id="KW-0679">Respiratory chain</keyword>
<dbReference type="PANTHER" id="PTHR22888:SF9">
    <property type="entry name" value="CYTOCHROME C OXIDASE SUBUNIT 2"/>
    <property type="match status" value="1"/>
</dbReference>
<dbReference type="InterPro" id="IPR001505">
    <property type="entry name" value="Copper_CuA"/>
</dbReference>
<dbReference type="PROSITE" id="PS00078">
    <property type="entry name" value="COX2"/>
    <property type="match status" value="1"/>
</dbReference>
<keyword evidence="11" id="KW-1278">Translocase</keyword>
<dbReference type="InterPro" id="IPR008972">
    <property type="entry name" value="Cupredoxin"/>
</dbReference>
<dbReference type="PROSITE" id="PS50857">
    <property type="entry name" value="COX2_CUA"/>
    <property type="match status" value="1"/>
</dbReference>
<comment type="subunit">
    <text evidence="3">Component of the cytochrome c oxidase (complex IV, CIV), a multisubunit enzyme composed of a catalytic core of 3 subunits and several supernumerary subunits. The complex exists as a monomer or a dimer and forms supercomplexes (SCs) in the inner mitochondrial membrane with ubiquinol-cytochrome c oxidoreductase (cytochrome b-c1 complex, complex III, CIII).</text>
</comment>
<dbReference type="PANTHER" id="PTHR22888">
    <property type="entry name" value="CYTOCHROME C OXIDASE, SUBUNIT II"/>
    <property type="match status" value="1"/>
</dbReference>
<dbReference type="EMBL" id="KR013001">
    <property type="protein sequence ID" value="AKG95403.1"/>
    <property type="molecule type" value="Genomic_DNA"/>
</dbReference>
<evidence type="ECO:0000313" key="22">
    <source>
        <dbReference type="EMBL" id="AKG95403.1"/>
    </source>
</evidence>
<evidence type="ECO:0000256" key="6">
    <source>
        <dbReference type="ARBA" id="ARBA00022660"/>
    </source>
</evidence>
<feature type="transmembrane region" description="Helical" evidence="19">
    <location>
        <begin position="63"/>
        <end position="87"/>
    </location>
</feature>
<comment type="similarity">
    <text evidence="2 18">Belongs to the cytochrome c oxidase subunit 2 family.</text>
</comment>
<dbReference type="FunFam" id="2.60.40.420:FF:000001">
    <property type="entry name" value="Cytochrome c oxidase subunit 2"/>
    <property type="match status" value="1"/>
</dbReference>
<comment type="catalytic activity">
    <reaction evidence="17">
        <text>4 Fe(II)-[cytochrome c] + O2 + 8 H(+)(in) = 4 Fe(III)-[cytochrome c] + 2 H2O + 4 H(+)(out)</text>
        <dbReference type="Rhea" id="RHEA:11436"/>
        <dbReference type="Rhea" id="RHEA-COMP:10350"/>
        <dbReference type="Rhea" id="RHEA-COMP:14399"/>
        <dbReference type="ChEBI" id="CHEBI:15377"/>
        <dbReference type="ChEBI" id="CHEBI:15378"/>
        <dbReference type="ChEBI" id="CHEBI:15379"/>
        <dbReference type="ChEBI" id="CHEBI:29033"/>
        <dbReference type="ChEBI" id="CHEBI:29034"/>
        <dbReference type="EC" id="7.1.1.9"/>
    </reaction>
    <physiologicalReaction direction="left-to-right" evidence="17">
        <dbReference type="Rhea" id="RHEA:11437"/>
    </physiologicalReaction>
</comment>
<dbReference type="AlphaFoldDB" id="A0A0G2T6A2"/>
<comment type="subcellular location">
    <subcellularLocation>
        <location evidence="1 18">Mitochondrion inner membrane</location>
        <topology evidence="1 18">Multi-pass membrane protein</topology>
    </subcellularLocation>
</comment>
<dbReference type="CDD" id="cd13912">
    <property type="entry name" value="CcO_II_C"/>
    <property type="match status" value="1"/>
</dbReference>
<dbReference type="PROSITE" id="PS50999">
    <property type="entry name" value="COX2_TM"/>
    <property type="match status" value="1"/>
</dbReference>
<evidence type="ECO:0000256" key="15">
    <source>
        <dbReference type="ARBA" id="ARBA00023128"/>
    </source>
</evidence>
<accession>A0A0G2T6A2</accession>
<keyword evidence="13 19" id="KW-1133">Transmembrane helix</keyword>
<evidence type="ECO:0000256" key="14">
    <source>
        <dbReference type="ARBA" id="ARBA00023008"/>
    </source>
</evidence>
<dbReference type="InterPro" id="IPR036257">
    <property type="entry name" value="Cyt_c_oxidase_su2_TM_sf"/>
</dbReference>
<dbReference type="InterPro" id="IPR002429">
    <property type="entry name" value="CcO_II-like_C"/>
</dbReference>
<proteinExistence type="inferred from homology"/>
<feature type="transmembrane region" description="Helical" evidence="19">
    <location>
        <begin position="27"/>
        <end position="51"/>
    </location>
</feature>
<keyword evidence="5 18" id="KW-0813">Transport</keyword>
<dbReference type="GO" id="GO:0004129">
    <property type="term" value="F:cytochrome-c oxidase activity"/>
    <property type="evidence" value="ECO:0007669"/>
    <property type="project" value="UniProtKB-EC"/>
</dbReference>
<dbReference type="InterPro" id="IPR011759">
    <property type="entry name" value="Cyt_c_oxidase_su2_TM_dom"/>
</dbReference>
<keyword evidence="15 18" id="KW-0496">Mitochondrion</keyword>
<evidence type="ECO:0000256" key="2">
    <source>
        <dbReference type="ARBA" id="ARBA00007866"/>
    </source>
</evidence>
<dbReference type="InterPro" id="IPR034210">
    <property type="entry name" value="CcO_II_C"/>
</dbReference>
<comment type="function">
    <text evidence="18">Component of the cytochrome c oxidase, the last enzyme in the mitochondrial electron transport chain which drives oxidative phosphorylation. The respiratory chain contains 3 multisubunit complexes succinate dehydrogenase (complex II, CII), ubiquinol-cytochrome c oxidoreductase (cytochrome b-c1 complex, complex III, CIII) and cytochrome c oxidase (complex IV, CIV), that cooperate to transfer electrons derived from NADH and succinate to molecular oxygen, creating an electrochemical gradient over the inner membrane that drives transmembrane transport and the ATP synthase. Cytochrome c oxidase is the component of the respiratory chain that catalyzes the reduction of oxygen to water. Electrons originating from reduced cytochrome c in the intermembrane space (IMS) are transferred via the dinuclear copper A center (CU(A)) of subunit 2 and heme A of subunit 1 to the active site in subunit 1, a binuclear center (BNC) formed by heme A3 and copper B (CU(B)). The BNC reduces molecular oxygen to 2 water molecules using 4 electrons from cytochrome c in the IMS and 4 protons from the mitochondrial matrix.</text>
</comment>
<dbReference type="Gene3D" id="2.60.40.420">
    <property type="entry name" value="Cupredoxins - blue copper proteins"/>
    <property type="match status" value="1"/>
</dbReference>
<keyword evidence="8 18" id="KW-0479">Metal-binding</keyword>
<keyword evidence="16 18" id="KW-0472">Membrane</keyword>
<dbReference type="PRINTS" id="PR01166">
    <property type="entry name" value="CYCOXIDASEII"/>
</dbReference>
<evidence type="ECO:0000256" key="18">
    <source>
        <dbReference type="RuleBase" id="RU000457"/>
    </source>
</evidence>
<geneLocation type="mitochondrion" evidence="22"/>
<gene>
    <name evidence="22" type="primary">cox2</name>
</gene>
<evidence type="ECO:0000313" key="23">
    <source>
        <dbReference type="EMBL" id="ASN74430.1"/>
    </source>
</evidence>
<evidence type="ECO:0000256" key="13">
    <source>
        <dbReference type="ARBA" id="ARBA00022989"/>
    </source>
</evidence>
<sequence>MPWWSSFGLQDSVSPLMSQLIFFHDHTMIIITLIISVVGYIMLSMVVGGFVNRSLLESQLIEMIWTVLPALILLFIALPSLHLLYLLDEVSTPSLTIKVIGHQWYWSYEYSDFKAMEFDAYMMPEKELSEGGFRVLEVDHRTVVPFLTQIRVLASASDVIHSWTVPSLGVKVDAVPGRLNQLSFLTERTGVLYGQCSEICGANHSFMPIVLEVVLLKPFLSWLEGSQVGWG</sequence>
<reference evidence="23" key="2">
    <citation type="journal article" date="2017" name="Genetics">
        <title>Untangling Heteroplasmy, Structure, and Evolution of an Atypical Mitochondrial Genome by PacBio Sequencing.</title>
        <authorList>
            <person name="Peccoud J."/>
            <person name="Chebbi M.A."/>
            <person name="Cormier A."/>
            <person name="Moumen B."/>
            <person name="Gilbert C."/>
            <person name="Marcade I."/>
            <person name="Chandler C."/>
            <person name="Cordaux R."/>
        </authorList>
    </citation>
    <scope>NUCLEOTIDE SEQUENCE</scope>
</reference>
<dbReference type="SUPFAM" id="SSF81464">
    <property type="entry name" value="Cytochrome c oxidase subunit II-like, transmembrane region"/>
    <property type="match status" value="1"/>
</dbReference>
<dbReference type="InterPro" id="IPR045187">
    <property type="entry name" value="CcO_II"/>
</dbReference>
<evidence type="ECO:0000256" key="4">
    <source>
        <dbReference type="ARBA" id="ARBA00015946"/>
    </source>
</evidence>
<organism evidence="22">
    <name type="scientific">Trachelipus rathkii</name>
    <dbReference type="NCBI Taxonomy" id="1720764"/>
    <lineage>
        <taxon>Eukaryota</taxon>
        <taxon>Metazoa</taxon>
        <taxon>Ecdysozoa</taxon>
        <taxon>Arthropoda</taxon>
        <taxon>Crustacea</taxon>
        <taxon>Multicrustacea</taxon>
        <taxon>Malacostraca</taxon>
        <taxon>Eumalacostraca</taxon>
        <taxon>Peracarida</taxon>
        <taxon>Isopoda</taxon>
        <taxon>Oniscidea</taxon>
        <taxon>Crinocheta</taxon>
        <taxon>Trachelipodidae</taxon>
        <taxon>Trachelipus</taxon>
    </lineage>
</organism>
<dbReference type="GO" id="GO:0005743">
    <property type="term" value="C:mitochondrial inner membrane"/>
    <property type="evidence" value="ECO:0007669"/>
    <property type="project" value="UniProtKB-SubCell"/>
</dbReference>
<evidence type="ECO:0000259" key="20">
    <source>
        <dbReference type="PROSITE" id="PS50857"/>
    </source>
</evidence>
<dbReference type="GO" id="GO:0042773">
    <property type="term" value="P:ATP synthesis coupled electron transport"/>
    <property type="evidence" value="ECO:0007669"/>
    <property type="project" value="TreeGrafter"/>
</dbReference>
<keyword evidence="14 18" id="KW-0186">Copper</keyword>
<evidence type="ECO:0000256" key="3">
    <source>
        <dbReference type="ARBA" id="ARBA00011164"/>
    </source>
</evidence>
<dbReference type="Gene3D" id="1.10.287.90">
    <property type="match status" value="1"/>
</dbReference>
<evidence type="ECO:0000256" key="17">
    <source>
        <dbReference type="ARBA" id="ARBA00049512"/>
    </source>
</evidence>
<keyword evidence="7 18" id="KW-0812">Transmembrane</keyword>
<evidence type="ECO:0000256" key="5">
    <source>
        <dbReference type="ARBA" id="ARBA00022448"/>
    </source>
</evidence>
<protein>
    <recommendedName>
        <fullName evidence="4 18">Cytochrome c oxidase subunit 2</fullName>
    </recommendedName>
</protein>
<evidence type="ECO:0000256" key="1">
    <source>
        <dbReference type="ARBA" id="ARBA00004448"/>
    </source>
</evidence>
<evidence type="ECO:0000256" key="11">
    <source>
        <dbReference type="ARBA" id="ARBA00022967"/>
    </source>
</evidence>
<dbReference type="Pfam" id="PF02790">
    <property type="entry name" value="COX2_TM"/>
    <property type="match status" value="1"/>
</dbReference>
<feature type="domain" description="Cytochrome oxidase subunit II transmembrane region profile" evidence="21">
    <location>
        <begin position="1"/>
        <end position="91"/>
    </location>
</feature>
<dbReference type="EMBL" id="MF187612">
    <property type="protein sequence ID" value="ASN74430.1"/>
    <property type="molecule type" value="Genomic_DNA"/>
</dbReference>
<keyword evidence="10" id="KW-0460">Magnesium</keyword>
<evidence type="ECO:0000256" key="12">
    <source>
        <dbReference type="ARBA" id="ARBA00022982"/>
    </source>
</evidence>
<evidence type="ECO:0000259" key="21">
    <source>
        <dbReference type="PROSITE" id="PS50999"/>
    </source>
</evidence>
<dbReference type="Pfam" id="PF00116">
    <property type="entry name" value="COX2"/>
    <property type="match status" value="1"/>
</dbReference>
<keyword evidence="12 18" id="KW-0249">Electron transport</keyword>
<evidence type="ECO:0000256" key="9">
    <source>
        <dbReference type="ARBA" id="ARBA00022792"/>
    </source>
</evidence>
<evidence type="ECO:0000256" key="7">
    <source>
        <dbReference type="ARBA" id="ARBA00022692"/>
    </source>
</evidence>
<evidence type="ECO:0000256" key="19">
    <source>
        <dbReference type="SAM" id="Phobius"/>
    </source>
</evidence>
<name>A0A0G2T6A2_9CRUS</name>
<dbReference type="SUPFAM" id="SSF49503">
    <property type="entry name" value="Cupredoxins"/>
    <property type="match status" value="1"/>
</dbReference>
<comment type="cofactor">
    <cofactor evidence="18">
        <name>Cu cation</name>
        <dbReference type="ChEBI" id="CHEBI:23378"/>
    </cofactor>
    <text evidence="18">Binds a copper A center.</text>
</comment>
<dbReference type="GO" id="GO:0005507">
    <property type="term" value="F:copper ion binding"/>
    <property type="evidence" value="ECO:0007669"/>
    <property type="project" value="InterPro"/>
</dbReference>
<evidence type="ECO:0000256" key="10">
    <source>
        <dbReference type="ARBA" id="ARBA00022842"/>
    </source>
</evidence>
<keyword evidence="9 18" id="KW-0999">Mitochondrion inner membrane</keyword>
<evidence type="ECO:0000256" key="8">
    <source>
        <dbReference type="ARBA" id="ARBA00022723"/>
    </source>
</evidence>
<evidence type="ECO:0000256" key="16">
    <source>
        <dbReference type="ARBA" id="ARBA00023136"/>
    </source>
</evidence>